<proteinExistence type="predicted"/>
<gene>
    <name evidence="3" type="ORF">I79_003392</name>
</gene>
<evidence type="ECO:0000256" key="2">
    <source>
        <dbReference type="SAM" id="SignalP"/>
    </source>
</evidence>
<evidence type="ECO:0000256" key="1">
    <source>
        <dbReference type="SAM" id="MobiDB-lite"/>
    </source>
</evidence>
<evidence type="ECO:0000313" key="3">
    <source>
        <dbReference type="EMBL" id="EGV99260.1"/>
    </source>
</evidence>
<protein>
    <submittedName>
        <fullName evidence="3">Uncharacterized protein</fullName>
    </submittedName>
</protein>
<feature type="chain" id="PRO_5003443759" evidence="2">
    <location>
        <begin position="22"/>
        <end position="211"/>
    </location>
</feature>
<dbReference type="EMBL" id="JH000085">
    <property type="protein sequence ID" value="EGV99260.1"/>
    <property type="molecule type" value="Genomic_DNA"/>
</dbReference>
<dbReference type="AlphaFoldDB" id="G3GZU5"/>
<organism evidence="3 4">
    <name type="scientific">Cricetulus griseus</name>
    <name type="common">Chinese hamster</name>
    <name type="synonym">Cricetulus barabensis griseus</name>
    <dbReference type="NCBI Taxonomy" id="10029"/>
    <lineage>
        <taxon>Eukaryota</taxon>
        <taxon>Metazoa</taxon>
        <taxon>Chordata</taxon>
        <taxon>Craniata</taxon>
        <taxon>Vertebrata</taxon>
        <taxon>Euteleostomi</taxon>
        <taxon>Mammalia</taxon>
        <taxon>Eutheria</taxon>
        <taxon>Euarchontoglires</taxon>
        <taxon>Glires</taxon>
        <taxon>Rodentia</taxon>
        <taxon>Myomorpha</taxon>
        <taxon>Muroidea</taxon>
        <taxon>Cricetidae</taxon>
        <taxon>Cricetinae</taxon>
        <taxon>Cricetulus</taxon>
    </lineage>
</organism>
<name>G3GZU5_CRIGR</name>
<feature type="region of interest" description="Disordered" evidence="1">
    <location>
        <begin position="127"/>
        <end position="151"/>
    </location>
</feature>
<sequence length="211" mass="23713">MMGKVLLCMCLSYWMINKVLVGLKDPCGGTFIEGDPYPGISETTNLDANCKRLYWRHGYLGRLSFCEAKRAEPRERGPYIAKSAREKQGFYWIIQMRRSTEIFPLVNVNEALHSVIQMRRSTESFLLDGSSEAQSHSRPAYSQGLVSGTTDSIPPSASRWLTLGARALGRSVPGVRQRGKWRWGGWGSGRRRSEASAARAPSAADRRRRQT</sequence>
<evidence type="ECO:0000313" key="4">
    <source>
        <dbReference type="Proteomes" id="UP000001075"/>
    </source>
</evidence>
<dbReference type="Proteomes" id="UP000001075">
    <property type="component" value="Unassembled WGS sequence"/>
</dbReference>
<reference evidence="4" key="1">
    <citation type="journal article" date="2011" name="Nat. Biotechnol.">
        <title>The genomic sequence of the Chinese hamster ovary (CHO)-K1 cell line.</title>
        <authorList>
            <person name="Xu X."/>
            <person name="Nagarajan H."/>
            <person name="Lewis N.E."/>
            <person name="Pan S."/>
            <person name="Cai Z."/>
            <person name="Liu X."/>
            <person name="Chen W."/>
            <person name="Xie M."/>
            <person name="Wang W."/>
            <person name="Hammond S."/>
            <person name="Andersen M.R."/>
            <person name="Neff N."/>
            <person name="Passarelli B."/>
            <person name="Koh W."/>
            <person name="Fan H.C."/>
            <person name="Wang J."/>
            <person name="Gui Y."/>
            <person name="Lee K.H."/>
            <person name="Betenbaugh M.J."/>
            <person name="Quake S.R."/>
            <person name="Famili I."/>
            <person name="Palsson B.O."/>
            <person name="Wang J."/>
        </authorList>
    </citation>
    <scope>NUCLEOTIDE SEQUENCE [LARGE SCALE GENOMIC DNA]</scope>
    <source>
        <strain evidence="4">CHO K1 cell line</strain>
    </source>
</reference>
<feature type="region of interest" description="Disordered" evidence="1">
    <location>
        <begin position="177"/>
        <end position="211"/>
    </location>
</feature>
<dbReference type="InParanoid" id="G3GZU5"/>
<accession>G3GZU5</accession>
<keyword evidence="2" id="KW-0732">Signal</keyword>
<feature type="signal peptide" evidence="2">
    <location>
        <begin position="1"/>
        <end position="21"/>
    </location>
</feature>